<accession>A0A7R8H8W8</accession>
<proteinExistence type="predicted"/>
<name>A0A7R8H8W8_LEPSM</name>
<gene>
    <name evidence="1" type="ORF">LSAA_8313</name>
</gene>
<dbReference type="OrthoDB" id="206796at2759"/>
<dbReference type="AlphaFoldDB" id="A0A7R8H8W8"/>
<keyword evidence="2" id="KW-1185">Reference proteome</keyword>
<dbReference type="InterPro" id="IPR018616">
    <property type="entry name" value="GUCD1"/>
</dbReference>
<dbReference type="Proteomes" id="UP000675881">
    <property type="component" value="Chromosome 4"/>
</dbReference>
<evidence type="ECO:0000313" key="2">
    <source>
        <dbReference type="Proteomes" id="UP000675881"/>
    </source>
</evidence>
<evidence type="ECO:0000313" key="1">
    <source>
        <dbReference type="EMBL" id="CAF2930085.1"/>
    </source>
</evidence>
<dbReference type="PANTHER" id="PTHR31400">
    <property type="entry name" value="GUANYLYL CYCLASE DOMAIN CONTAINING PROTEIN 1 GUCD1"/>
    <property type="match status" value="1"/>
</dbReference>
<protein>
    <submittedName>
        <fullName evidence="1">(salmon louse) hypothetical protein</fullName>
    </submittedName>
</protein>
<organism evidence="1 2">
    <name type="scientific">Lepeophtheirus salmonis</name>
    <name type="common">Salmon louse</name>
    <name type="synonym">Caligus salmonis</name>
    <dbReference type="NCBI Taxonomy" id="72036"/>
    <lineage>
        <taxon>Eukaryota</taxon>
        <taxon>Metazoa</taxon>
        <taxon>Ecdysozoa</taxon>
        <taxon>Arthropoda</taxon>
        <taxon>Crustacea</taxon>
        <taxon>Multicrustacea</taxon>
        <taxon>Hexanauplia</taxon>
        <taxon>Copepoda</taxon>
        <taxon>Siphonostomatoida</taxon>
        <taxon>Caligidae</taxon>
        <taxon>Lepeophtheirus</taxon>
    </lineage>
</organism>
<reference evidence="1" key="1">
    <citation type="submission" date="2021-02" db="EMBL/GenBank/DDBJ databases">
        <authorList>
            <person name="Bekaert M."/>
        </authorList>
    </citation>
    <scope>NUCLEOTIDE SEQUENCE</scope>
    <source>
        <strain evidence="1">IoA-00</strain>
    </source>
</reference>
<dbReference type="Gene3D" id="3.90.70.10">
    <property type="entry name" value="Cysteine proteinases"/>
    <property type="match status" value="1"/>
</dbReference>
<dbReference type="EMBL" id="HG994583">
    <property type="protein sequence ID" value="CAF2930085.1"/>
    <property type="molecule type" value="Genomic_DNA"/>
</dbReference>
<dbReference type="Pfam" id="PF09778">
    <property type="entry name" value="Guanylate_cyc_2"/>
    <property type="match status" value="1"/>
</dbReference>
<dbReference type="PANTHER" id="PTHR31400:SF1">
    <property type="entry name" value="PROTEIN GUCD1"/>
    <property type="match status" value="1"/>
</dbReference>
<sequence>MCKKRPNIRTSSWRKEDLQLHGGDIWDLNVILWKKLRHKRNKRISLEEEEIHALFGPRHQGLLRPSEDGIEGDGNYIEPLTFWDCQSYIVNKNSAFLNLLISSRYKQFCCVVDCFDVLYSLSNLEIQEDTLSTYKKEHPGIFMCYTYINIKKVIIMEVIQYLDNIPNSVHQPRPHYRQTSFWDCGVSCFIMILNEKDRKWVLNDQNIAKLCAEEGFAQSTWTIDLCYLLRKFCIPFLYTTITKGVDPNYSEEAYYNKVLQKDTERVLRRFDEAERNCISIQERSISLSEILTHLAKAGPIIVLVNSNELKSSTNSIEVAHYQGHYILVVGYDLKKKTIYFQDPSFLNSQEMLHRLHSLKRRERLMVRMKISCSFTPKRKFNGRSNILFVPPVYQERR</sequence>